<feature type="transmembrane region" description="Helical" evidence="1">
    <location>
        <begin position="285"/>
        <end position="313"/>
    </location>
</feature>
<feature type="transmembrane region" description="Helical" evidence="1">
    <location>
        <begin position="148"/>
        <end position="167"/>
    </location>
</feature>
<dbReference type="PANTHER" id="PTHR30354">
    <property type="entry name" value="GNT FAMILY GLUCONATE TRANSPORTER"/>
    <property type="match status" value="1"/>
</dbReference>
<dbReference type="EMBL" id="QHLQ01000020">
    <property type="protein sequence ID" value="NIZ62636.1"/>
    <property type="molecule type" value="Genomic_DNA"/>
</dbReference>
<evidence type="ECO:0000256" key="1">
    <source>
        <dbReference type="SAM" id="Phobius"/>
    </source>
</evidence>
<feature type="transmembrane region" description="Helical" evidence="1">
    <location>
        <begin position="50"/>
        <end position="72"/>
    </location>
</feature>
<feature type="transmembrane region" description="Helical" evidence="1">
    <location>
        <begin position="255"/>
        <end position="279"/>
    </location>
</feature>
<comment type="caution">
    <text evidence="2">The sequence shown here is derived from an EMBL/GenBank/DDBJ whole genome shotgun (WGS) entry which is preliminary data.</text>
</comment>
<name>A0ABX0WAE3_9RHOB</name>
<keyword evidence="3" id="KW-1185">Reference proteome</keyword>
<organism evidence="2 3">
    <name type="scientific">Parasedimentitalea denitrificans</name>
    <dbReference type="NCBI Taxonomy" id="2211118"/>
    <lineage>
        <taxon>Bacteria</taxon>
        <taxon>Pseudomonadati</taxon>
        <taxon>Pseudomonadota</taxon>
        <taxon>Alphaproteobacteria</taxon>
        <taxon>Rhodobacterales</taxon>
        <taxon>Paracoccaceae</taxon>
        <taxon>Parasedimentitalea</taxon>
    </lineage>
</organism>
<dbReference type="PANTHER" id="PTHR30354:SF11">
    <property type="entry name" value="PERMEASE"/>
    <property type="match status" value="1"/>
</dbReference>
<dbReference type="Proteomes" id="UP001429564">
    <property type="component" value="Unassembled WGS sequence"/>
</dbReference>
<feature type="transmembrane region" description="Helical" evidence="1">
    <location>
        <begin position="365"/>
        <end position="393"/>
    </location>
</feature>
<evidence type="ECO:0000313" key="2">
    <source>
        <dbReference type="EMBL" id="NIZ62636.1"/>
    </source>
</evidence>
<protein>
    <submittedName>
        <fullName evidence="2">Permease</fullName>
    </submittedName>
</protein>
<keyword evidence="1" id="KW-0472">Membrane</keyword>
<keyword evidence="1" id="KW-0812">Transmembrane</keyword>
<dbReference type="Pfam" id="PF02447">
    <property type="entry name" value="GntP_permease"/>
    <property type="match status" value="2"/>
</dbReference>
<gene>
    <name evidence="2" type="ORF">DL239_16820</name>
</gene>
<proteinExistence type="predicted"/>
<feature type="transmembrane region" description="Helical" evidence="1">
    <location>
        <begin position="121"/>
        <end position="142"/>
    </location>
</feature>
<accession>A0ABX0WAE3</accession>
<feature type="transmembrane region" description="Helical" evidence="1">
    <location>
        <begin position="213"/>
        <end position="234"/>
    </location>
</feature>
<reference evidence="2 3" key="1">
    <citation type="submission" date="2018-05" db="EMBL/GenBank/DDBJ databases">
        <authorList>
            <person name="Zhang Y.-J."/>
        </authorList>
    </citation>
    <scope>NUCLEOTIDE SEQUENCE [LARGE SCALE GENOMIC DNA]</scope>
    <source>
        <strain evidence="2 3">CY04</strain>
    </source>
</reference>
<dbReference type="RefSeq" id="WP_167685256.1">
    <property type="nucleotide sequence ID" value="NZ_QHLQ01000020.1"/>
</dbReference>
<dbReference type="InterPro" id="IPR003474">
    <property type="entry name" value="Glcn_transporter"/>
</dbReference>
<feature type="transmembrane region" description="Helical" evidence="1">
    <location>
        <begin position="21"/>
        <end position="38"/>
    </location>
</feature>
<evidence type="ECO:0000313" key="3">
    <source>
        <dbReference type="Proteomes" id="UP001429564"/>
    </source>
</evidence>
<feature type="transmembrane region" description="Helical" evidence="1">
    <location>
        <begin position="325"/>
        <end position="345"/>
    </location>
</feature>
<sequence>MSDITTPRERAITSYLPDMPLVIWMVLLAIGMGFYSGMSAPEVIRVFNTGFGSALGEFALILLPSFALAAALSRQSSTPAKGLAAAMSPIAGAGMICPDTAYAALSPIAGRQKLDVAFGSYAGFKLLFPAGPLIVATGLSVTDPMLPVYGLVLLVPVWLAGSLWARSINAVPAMSAENISAPVNLQSFRPLTPFAVLALLLLTGAAIDLTNTPVLDFLTLPKGALLVAATLAMFDCPSAHRRTCLESAVRRTGSLLLVIGAATAFGAILIQVISVSALFPSGTGLMGVLSLFALSTLFKLAQGSSMATFAAVAPVAAPLVTSSNISNVAAVFAICLGSFIAILPNDSFYWLVRRDALSEADSDGRAIWVLTGGAIAQALTGLILIGTATVAGLI</sequence>
<keyword evidence="1" id="KW-1133">Transmembrane helix</keyword>
<feature type="transmembrane region" description="Helical" evidence="1">
    <location>
        <begin position="188"/>
        <end position="207"/>
    </location>
</feature>